<evidence type="ECO:0000313" key="2">
    <source>
        <dbReference type="EMBL" id="EGP90816.1"/>
    </source>
</evidence>
<dbReference type="InParanoid" id="F9WXD8"/>
<dbReference type="HOGENOM" id="CLU_880568_0_0_1"/>
<feature type="compositionally biased region" description="Low complexity" evidence="1">
    <location>
        <begin position="98"/>
        <end position="112"/>
    </location>
</feature>
<sequence>MNESLLDLDDDVEVLPPFSLARLDDFCPFSWAPPFFPSTSLTQTTAGKGPRMLQTTTTKGPGDQSVYLRRSVGSIMAIKTPHRPDLRTATFRPDCLPSSGRETSHDTSSSSVRSDVRATTLVEFVANIRARSRLEAWSSIMNAVAMSRTTEKIARTSSQRKHRDTGNPERMVAVVSGQVHTGLYRQNALLKQLHLDEMIMANPAPAELTDRSPIYVQRSPEALRSSQEIRGLARPLCDQPTDEIYLTPQLPLPANDVTERRSHVHPHDSAFLTSPQAAQQLIDVIKKPLFVPERRWEYVAFAKDCSEWWTLPTSID</sequence>
<accession>F9WXD8</accession>
<keyword evidence="3" id="KW-1185">Reference proteome</keyword>
<evidence type="ECO:0000256" key="1">
    <source>
        <dbReference type="SAM" id="MobiDB-lite"/>
    </source>
</evidence>
<gene>
    <name evidence="2" type="ORF">MYCGRDRAFT_106738</name>
</gene>
<dbReference type="Proteomes" id="UP000008062">
    <property type="component" value="Chromosome 1"/>
</dbReference>
<feature type="region of interest" description="Disordered" evidence="1">
    <location>
        <begin position="86"/>
        <end position="112"/>
    </location>
</feature>
<organism evidence="2 3">
    <name type="scientific">Zymoseptoria tritici (strain CBS 115943 / IPO323)</name>
    <name type="common">Speckled leaf blotch fungus</name>
    <name type="synonym">Septoria tritici</name>
    <dbReference type="NCBI Taxonomy" id="336722"/>
    <lineage>
        <taxon>Eukaryota</taxon>
        <taxon>Fungi</taxon>
        <taxon>Dikarya</taxon>
        <taxon>Ascomycota</taxon>
        <taxon>Pezizomycotina</taxon>
        <taxon>Dothideomycetes</taxon>
        <taxon>Dothideomycetidae</taxon>
        <taxon>Mycosphaerellales</taxon>
        <taxon>Mycosphaerellaceae</taxon>
        <taxon>Zymoseptoria</taxon>
    </lineage>
</organism>
<dbReference type="AlphaFoldDB" id="F9WXD8"/>
<dbReference type="GeneID" id="13403367"/>
<protein>
    <submittedName>
        <fullName evidence="2">Uncharacterized protein</fullName>
    </submittedName>
</protein>
<dbReference type="RefSeq" id="XP_003855840.1">
    <property type="nucleotide sequence ID" value="XM_003855792.1"/>
</dbReference>
<proteinExistence type="predicted"/>
<dbReference type="KEGG" id="ztr:MYCGRDRAFT_106738"/>
<name>F9WXD8_ZYMTI</name>
<reference evidence="2 3" key="1">
    <citation type="journal article" date="2011" name="PLoS Genet.">
        <title>Finished genome of the fungal wheat pathogen Mycosphaerella graminicola reveals dispensome structure, chromosome plasticity, and stealth pathogenesis.</title>
        <authorList>
            <person name="Goodwin S.B."/>
            <person name="Ben M'barek S."/>
            <person name="Dhillon B."/>
            <person name="Wittenberg A.H.J."/>
            <person name="Crane C.F."/>
            <person name="Hane J.K."/>
            <person name="Foster A.J."/>
            <person name="Van der Lee T.A.J."/>
            <person name="Grimwood J."/>
            <person name="Aerts A."/>
            <person name="Antoniw J."/>
            <person name="Bailey A."/>
            <person name="Bluhm B."/>
            <person name="Bowler J."/>
            <person name="Bristow J."/>
            <person name="van der Burgt A."/>
            <person name="Canto-Canche B."/>
            <person name="Churchill A.C.L."/>
            <person name="Conde-Ferraez L."/>
            <person name="Cools H.J."/>
            <person name="Coutinho P.M."/>
            <person name="Csukai M."/>
            <person name="Dehal P."/>
            <person name="De Wit P."/>
            <person name="Donzelli B."/>
            <person name="van de Geest H.C."/>
            <person name="van Ham R.C.H.J."/>
            <person name="Hammond-Kosack K.E."/>
            <person name="Henrissat B."/>
            <person name="Kilian A."/>
            <person name="Kobayashi A.K."/>
            <person name="Koopmann E."/>
            <person name="Kourmpetis Y."/>
            <person name="Kuzniar A."/>
            <person name="Lindquist E."/>
            <person name="Lombard V."/>
            <person name="Maliepaard C."/>
            <person name="Martins N."/>
            <person name="Mehrabi R."/>
            <person name="Nap J.P.H."/>
            <person name="Ponomarenko A."/>
            <person name="Rudd J.J."/>
            <person name="Salamov A."/>
            <person name="Schmutz J."/>
            <person name="Schouten H.J."/>
            <person name="Shapiro H."/>
            <person name="Stergiopoulos I."/>
            <person name="Torriani S.F.F."/>
            <person name="Tu H."/>
            <person name="de Vries R.P."/>
            <person name="Waalwijk C."/>
            <person name="Ware S.B."/>
            <person name="Wiebenga A."/>
            <person name="Zwiers L.-H."/>
            <person name="Oliver R.P."/>
            <person name="Grigoriev I.V."/>
            <person name="Kema G.H.J."/>
        </authorList>
    </citation>
    <scope>NUCLEOTIDE SEQUENCE [LARGE SCALE GENOMIC DNA]</scope>
    <source>
        <strain evidence="3">CBS 115943 / IPO323</strain>
    </source>
</reference>
<feature type="region of interest" description="Disordered" evidence="1">
    <location>
        <begin position="42"/>
        <end position="63"/>
    </location>
</feature>
<evidence type="ECO:0000313" key="3">
    <source>
        <dbReference type="Proteomes" id="UP000008062"/>
    </source>
</evidence>
<dbReference type="EMBL" id="CM001196">
    <property type="protein sequence ID" value="EGP90816.1"/>
    <property type="molecule type" value="Genomic_DNA"/>
</dbReference>